<name>A0A916YT82_9BACT</name>
<gene>
    <name evidence="2" type="ORF">GCM10011514_25430</name>
</gene>
<dbReference type="RefSeq" id="WP_188766479.1">
    <property type="nucleotide sequence ID" value="NZ_BMKK01000005.1"/>
</dbReference>
<organism evidence="2 3">
    <name type="scientific">Emticicia aquatilis</name>
    <dbReference type="NCBI Taxonomy" id="1537369"/>
    <lineage>
        <taxon>Bacteria</taxon>
        <taxon>Pseudomonadati</taxon>
        <taxon>Bacteroidota</taxon>
        <taxon>Cytophagia</taxon>
        <taxon>Cytophagales</taxon>
        <taxon>Leadbetterellaceae</taxon>
        <taxon>Emticicia</taxon>
    </lineage>
</organism>
<keyword evidence="3" id="KW-1185">Reference proteome</keyword>
<reference evidence="2" key="1">
    <citation type="journal article" date="2014" name="Int. J. Syst. Evol. Microbiol.">
        <title>Complete genome sequence of Corynebacterium casei LMG S-19264T (=DSM 44701T), isolated from a smear-ripened cheese.</title>
        <authorList>
            <consortium name="US DOE Joint Genome Institute (JGI-PGF)"/>
            <person name="Walter F."/>
            <person name="Albersmeier A."/>
            <person name="Kalinowski J."/>
            <person name="Ruckert C."/>
        </authorList>
    </citation>
    <scope>NUCLEOTIDE SEQUENCE</scope>
    <source>
        <strain evidence="2">CGMCC 1.15958</strain>
    </source>
</reference>
<feature type="transmembrane region" description="Helical" evidence="1">
    <location>
        <begin position="81"/>
        <end position="103"/>
    </location>
</feature>
<reference evidence="2" key="2">
    <citation type="submission" date="2020-09" db="EMBL/GenBank/DDBJ databases">
        <authorList>
            <person name="Sun Q."/>
            <person name="Zhou Y."/>
        </authorList>
    </citation>
    <scope>NUCLEOTIDE SEQUENCE</scope>
    <source>
        <strain evidence="2">CGMCC 1.15958</strain>
    </source>
</reference>
<feature type="transmembrane region" description="Helical" evidence="1">
    <location>
        <begin position="137"/>
        <end position="156"/>
    </location>
</feature>
<evidence type="ECO:0000256" key="1">
    <source>
        <dbReference type="SAM" id="Phobius"/>
    </source>
</evidence>
<evidence type="ECO:0000313" key="2">
    <source>
        <dbReference type="EMBL" id="GGD60390.1"/>
    </source>
</evidence>
<sequence length="169" mass="19606">MKKDWIWEYLDEKPKKVLAFAGIYIISGASFALFEIFQNVQYSSLSILLLFILMSLIFVFALVTGVMLLKKKGLGIDFMKVLMALQVLGLQAFGFQYFLYLGVVGGVNYNWDESNAFNFFFKMGFIDFNITLNYDEYGDVGFFINIIPIIFIRYLLKIENKAIERRELS</sequence>
<dbReference type="AlphaFoldDB" id="A0A916YT82"/>
<protein>
    <submittedName>
        <fullName evidence="2">Uncharacterized protein</fullName>
    </submittedName>
</protein>
<dbReference type="EMBL" id="BMKK01000005">
    <property type="protein sequence ID" value="GGD60390.1"/>
    <property type="molecule type" value="Genomic_DNA"/>
</dbReference>
<keyword evidence="1" id="KW-1133">Transmembrane helix</keyword>
<feature type="transmembrane region" description="Helical" evidence="1">
    <location>
        <begin position="43"/>
        <end position="69"/>
    </location>
</feature>
<dbReference type="Proteomes" id="UP000609064">
    <property type="component" value="Unassembled WGS sequence"/>
</dbReference>
<keyword evidence="1" id="KW-0812">Transmembrane</keyword>
<accession>A0A916YT82</accession>
<comment type="caution">
    <text evidence="2">The sequence shown here is derived from an EMBL/GenBank/DDBJ whole genome shotgun (WGS) entry which is preliminary data.</text>
</comment>
<keyword evidence="1" id="KW-0472">Membrane</keyword>
<feature type="transmembrane region" description="Helical" evidence="1">
    <location>
        <begin position="17"/>
        <end position="37"/>
    </location>
</feature>
<evidence type="ECO:0000313" key="3">
    <source>
        <dbReference type="Proteomes" id="UP000609064"/>
    </source>
</evidence>
<proteinExistence type="predicted"/>